<evidence type="ECO:0000256" key="4">
    <source>
        <dbReference type="ARBA" id="ARBA00023136"/>
    </source>
</evidence>
<keyword evidence="4 6" id="KW-0472">Membrane</keyword>
<feature type="transmembrane region" description="Helical" evidence="6">
    <location>
        <begin position="267"/>
        <end position="285"/>
    </location>
</feature>
<name>A0A9P0C9M0_9CUCU</name>
<keyword evidence="3 6" id="KW-1133">Transmembrane helix</keyword>
<dbReference type="PANTHER" id="PTHR13285:SF18">
    <property type="entry name" value="PROTEIN-CYSTEINE N-PALMITOYLTRANSFERASE RASP"/>
    <property type="match status" value="1"/>
</dbReference>
<dbReference type="EMBL" id="OV651813">
    <property type="protein sequence ID" value="CAH1099522.1"/>
    <property type="molecule type" value="Genomic_DNA"/>
</dbReference>
<evidence type="ECO:0000256" key="3">
    <source>
        <dbReference type="ARBA" id="ARBA00022989"/>
    </source>
</evidence>
<sequence>MYFETIIYFIIWSLSVIYSVHRFSTSSYNYFRYYNDEYDDFTQGISFLSKKRDKADLEWEAIMFLVKDYFPWLVIYVSVALATKYIKSLKLIENLDSWSLYGFGYAMGQFFHLKYVIQYGISTSIASFERINVPNLPRCIGRIHLYSDMWKYFDPGLYNFLIKNIYLPMTKFTQNKPIRSFFCFSFVYVWHGLETHIFIWTILNYFGLMCESVLWSKTDKIKKNGQEQNWKRRKDCFISAFLLAMSAISNFYFFAGYNVGNVFFRRLFADMFGNIVLIAALYCCCQVSTEIPTVPASQM</sequence>
<evidence type="ECO:0000313" key="7">
    <source>
        <dbReference type="EMBL" id="CAH1099522.1"/>
    </source>
</evidence>
<keyword evidence="2 6" id="KW-0812">Transmembrane</keyword>
<evidence type="ECO:0000256" key="1">
    <source>
        <dbReference type="ARBA" id="ARBA00004141"/>
    </source>
</evidence>
<gene>
    <name evidence="7" type="ORF">PSYICH_LOCUS1248</name>
</gene>
<evidence type="ECO:0000256" key="6">
    <source>
        <dbReference type="SAM" id="Phobius"/>
    </source>
</evidence>
<organism evidence="7 8">
    <name type="scientific">Psylliodes chrysocephalus</name>
    <dbReference type="NCBI Taxonomy" id="3402493"/>
    <lineage>
        <taxon>Eukaryota</taxon>
        <taxon>Metazoa</taxon>
        <taxon>Ecdysozoa</taxon>
        <taxon>Arthropoda</taxon>
        <taxon>Hexapoda</taxon>
        <taxon>Insecta</taxon>
        <taxon>Pterygota</taxon>
        <taxon>Neoptera</taxon>
        <taxon>Endopterygota</taxon>
        <taxon>Coleoptera</taxon>
        <taxon>Polyphaga</taxon>
        <taxon>Cucujiformia</taxon>
        <taxon>Chrysomeloidea</taxon>
        <taxon>Chrysomelidae</taxon>
        <taxon>Galerucinae</taxon>
        <taxon>Alticini</taxon>
        <taxon>Psylliodes</taxon>
    </lineage>
</organism>
<protein>
    <recommendedName>
        <fullName evidence="9">Protein-cysteine N-palmitoyltransferase Rasp</fullName>
    </recommendedName>
</protein>
<comment type="similarity">
    <text evidence="5">Belongs to the membrane-bound acyltransferase family. HHAT subfamily.</text>
</comment>
<dbReference type="InterPro" id="IPR051085">
    <property type="entry name" value="MB_O-acyltransferase"/>
</dbReference>
<evidence type="ECO:0000256" key="2">
    <source>
        <dbReference type="ARBA" id="ARBA00022692"/>
    </source>
</evidence>
<dbReference type="GO" id="GO:0016020">
    <property type="term" value="C:membrane"/>
    <property type="evidence" value="ECO:0007669"/>
    <property type="project" value="UniProtKB-SubCell"/>
</dbReference>
<proteinExistence type="inferred from homology"/>
<comment type="subcellular location">
    <subcellularLocation>
        <location evidence="1">Membrane</location>
        <topology evidence="1">Multi-pass membrane protein</topology>
    </subcellularLocation>
</comment>
<feature type="transmembrane region" description="Helical" evidence="6">
    <location>
        <begin position="236"/>
        <end position="255"/>
    </location>
</feature>
<dbReference type="GO" id="GO:0016409">
    <property type="term" value="F:palmitoyltransferase activity"/>
    <property type="evidence" value="ECO:0007669"/>
    <property type="project" value="TreeGrafter"/>
</dbReference>
<dbReference type="InterPro" id="IPR004299">
    <property type="entry name" value="MBOAT_fam"/>
</dbReference>
<dbReference type="Proteomes" id="UP001153636">
    <property type="component" value="Chromosome 1"/>
</dbReference>
<dbReference type="PANTHER" id="PTHR13285">
    <property type="entry name" value="ACYLTRANSFERASE"/>
    <property type="match status" value="1"/>
</dbReference>
<dbReference type="GO" id="GO:0005783">
    <property type="term" value="C:endoplasmic reticulum"/>
    <property type="evidence" value="ECO:0007669"/>
    <property type="project" value="TreeGrafter"/>
</dbReference>
<evidence type="ECO:0000256" key="5">
    <source>
        <dbReference type="ARBA" id="ARBA00038268"/>
    </source>
</evidence>
<dbReference type="Pfam" id="PF03062">
    <property type="entry name" value="MBOAT"/>
    <property type="match status" value="1"/>
</dbReference>
<dbReference type="OrthoDB" id="420606at2759"/>
<keyword evidence="8" id="KW-1185">Reference proteome</keyword>
<accession>A0A9P0C9M0</accession>
<evidence type="ECO:0000313" key="8">
    <source>
        <dbReference type="Proteomes" id="UP001153636"/>
    </source>
</evidence>
<evidence type="ECO:0008006" key="9">
    <source>
        <dbReference type="Google" id="ProtNLM"/>
    </source>
</evidence>
<feature type="transmembrane region" description="Helical" evidence="6">
    <location>
        <begin position="6"/>
        <end position="24"/>
    </location>
</feature>
<dbReference type="AlphaFoldDB" id="A0A9P0C9M0"/>
<reference evidence="7" key="1">
    <citation type="submission" date="2022-01" db="EMBL/GenBank/DDBJ databases">
        <authorList>
            <person name="King R."/>
        </authorList>
    </citation>
    <scope>NUCLEOTIDE SEQUENCE</scope>
</reference>